<evidence type="ECO:0000256" key="9">
    <source>
        <dbReference type="SAM" id="MobiDB-lite"/>
    </source>
</evidence>
<evidence type="ECO:0000256" key="2">
    <source>
        <dbReference type="ARBA" id="ARBA00022676"/>
    </source>
</evidence>
<evidence type="ECO:0000313" key="10">
    <source>
        <dbReference type="EMBL" id="KAF9590561.1"/>
    </source>
</evidence>
<keyword evidence="6" id="KW-0472">Membrane</keyword>
<proteinExistence type="predicted"/>
<dbReference type="AlphaFoldDB" id="A0A835LKE5"/>
<sequence>MVFLGQDSVYDVEGNELPRLVYVSREKRPSFDHHKKPGAMHALGPIYVGTGCVFRRQALYGFDSPTKKKPPAKTCNCWPKWCYCLCCRSRKKNRKMSPKKEKRKKPKSRGTSKQIHALEILMREMK</sequence>
<feature type="non-terminal residue" evidence="10">
    <location>
        <position position="126"/>
    </location>
</feature>
<dbReference type="PANTHER" id="PTHR13301">
    <property type="entry name" value="X-BOX TRANSCRIPTION FACTOR-RELATED"/>
    <property type="match status" value="1"/>
</dbReference>
<dbReference type="GO" id="GO:0012505">
    <property type="term" value="C:endomembrane system"/>
    <property type="evidence" value="ECO:0007669"/>
    <property type="project" value="UniProtKB-SubCell"/>
</dbReference>
<feature type="binding site" evidence="8">
    <location>
        <position position="35"/>
    </location>
    <ligand>
        <name>UDP-alpha-D-glucose</name>
        <dbReference type="ChEBI" id="CHEBI:58885"/>
    </ligand>
</feature>
<comment type="subcellular location">
    <subcellularLocation>
        <location evidence="1">Endomembrane system</location>
    </subcellularLocation>
</comment>
<keyword evidence="4" id="KW-0812">Transmembrane</keyword>
<evidence type="ECO:0000256" key="1">
    <source>
        <dbReference type="ARBA" id="ARBA00004308"/>
    </source>
</evidence>
<dbReference type="GO" id="GO:0071555">
    <property type="term" value="P:cell wall organization"/>
    <property type="evidence" value="ECO:0007669"/>
    <property type="project" value="UniProtKB-KW"/>
</dbReference>
<keyword evidence="3" id="KW-0808">Transferase</keyword>
<organism evidence="10 11">
    <name type="scientific">Coptis chinensis</name>
    <dbReference type="NCBI Taxonomy" id="261450"/>
    <lineage>
        <taxon>Eukaryota</taxon>
        <taxon>Viridiplantae</taxon>
        <taxon>Streptophyta</taxon>
        <taxon>Embryophyta</taxon>
        <taxon>Tracheophyta</taxon>
        <taxon>Spermatophyta</taxon>
        <taxon>Magnoliopsida</taxon>
        <taxon>Ranunculales</taxon>
        <taxon>Ranunculaceae</taxon>
        <taxon>Coptidoideae</taxon>
        <taxon>Coptis</taxon>
    </lineage>
</organism>
<evidence type="ECO:0000256" key="6">
    <source>
        <dbReference type="ARBA" id="ARBA00023136"/>
    </source>
</evidence>
<dbReference type="GO" id="GO:0016020">
    <property type="term" value="C:membrane"/>
    <property type="evidence" value="ECO:0007669"/>
    <property type="project" value="InterPro"/>
</dbReference>
<evidence type="ECO:0000256" key="3">
    <source>
        <dbReference type="ARBA" id="ARBA00022679"/>
    </source>
</evidence>
<evidence type="ECO:0000313" key="11">
    <source>
        <dbReference type="Proteomes" id="UP000631114"/>
    </source>
</evidence>
<evidence type="ECO:0000256" key="7">
    <source>
        <dbReference type="ARBA" id="ARBA00023316"/>
    </source>
</evidence>
<protein>
    <submittedName>
        <fullName evidence="10">Uncharacterized protein</fullName>
    </submittedName>
</protein>
<dbReference type="EMBL" id="JADFTS010000009">
    <property type="protein sequence ID" value="KAF9590561.1"/>
    <property type="molecule type" value="Genomic_DNA"/>
</dbReference>
<feature type="region of interest" description="Disordered" evidence="9">
    <location>
        <begin position="91"/>
        <end position="116"/>
    </location>
</feature>
<dbReference type="Pfam" id="PF03552">
    <property type="entry name" value="Cellulose_synt"/>
    <property type="match status" value="1"/>
</dbReference>
<evidence type="ECO:0000256" key="8">
    <source>
        <dbReference type="PIRSR" id="PIRSR605150-2"/>
    </source>
</evidence>
<evidence type="ECO:0000256" key="4">
    <source>
        <dbReference type="ARBA" id="ARBA00022692"/>
    </source>
</evidence>
<dbReference type="GO" id="GO:0016760">
    <property type="term" value="F:cellulose synthase (UDP-forming) activity"/>
    <property type="evidence" value="ECO:0007669"/>
    <property type="project" value="InterPro"/>
</dbReference>
<dbReference type="GO" id="GO:0030244">
    <property type="term" value="P:cellulose biosynthetic process"/>
    <property type="evidence" value="ECO:0007669"/>
    <property type="project" value="InterPro"/>
</dbReference>
<keyword evidence="5" id="KW-1133">Transmembrane helix</keyword>
<gene>
    <name evidence="10" type="ORF">IFM89_035879</name>
</gene>
<keyword evidence="11" id="KW-1185">Reference proteome</keyword>
<keyword evidence="2" id="KW-0328">Glycosyltransferase</keyword>
<evidence type="ECO:0000256" key="5">
    <source>
        <dbReference type="ARBA" id="ARBA00022989"/>
    </source>
</evidence>
<reference evidence="10 11" key="1">
    <citation type="submission" date="2020-10" db="EMBL/GenBank/DDBJ databases">
        <title>The Coptis chinensis genome and diversification of protoberbering-type alkaloids.</title>
        <authorList>
            <person name="Wang B."/>
            <person name="Shu S."/>
            <person name="Song C."/>
            <person name="Liu Y."/>
        </authorList>
    </citation>
    <scope>NUCLEOTIDE SEQUENCE [LARGE SCALE GENOMIC DNA]</scope>
    <source>
        <strain evidence="10">HL-2020</strain>
        <tissue evidence="10">Leaf</tissue>
    </source>
</reference>
<dbReference type="Proteomes" id="UP000631114">
    <property type="component" value="Unassembled WGS sequence"/>
</dbReference>
<keyword evidence="7" id="KW-0961">Cell wall biogenesis/degradation</keyword>
<name>A0A835LKE5_9MAGN</name>
<comment type="caution">
    <text evidence="10">The sequence shown here is derived from an EMBL/GenBank/DDBJ whole genome shotgun (WGS) entry which is preliminary data.</text>
</comment>
<dbReference type="OrthoDB" id="1706145at2759"/>
<dbReference type="InterPro" id="IPR005150">
    <property type="entry name" value="Cellulose_synth"/>
</dbReference>
<feature type="compositionally biased region" description="Basic residues" evidence="9">
    <location>
        <begin position="91"/>
        <end position="110"/>
    </location>
</feature>
<accession>A0A835LKE5</accession>